<keyword evidence="4" id="KW-1185">Reference proteome</keyword>
<name>H8GN37_METAL</name>
<dbReference type="PANTHER" id="PTHR42687">
    <property type="entry name" value="L-THREONINE 3-DEHYDROGENASE"/>
    <property type="match status" value="1"/>
</dbReference>
<gene>
    <name evidence="3" type="ORF">Metal_3071</name>
</gene>
<dbReference type="AlphaFoldDB" id="H8GN37"/>
<evidence type="ECO:0000259" key="2">
    <source>
        <dbReference type="Pfam" id="PF01370"/>
    </source>
</evidence>
<comment type="similarity">
    <text evidence="1">Belongs to the NAD(P)-dependent epimerase/dehydratase family.</text>
</comment>
<dbReference type="RefSeq" id="WP_005373552.1">
    <property type="nucleotide sequence ID" value="NZ_CM001475.1"/>
</dbReference>
<evidence type="ECO:0000256" key="1">
    <source>
        <dbReference type="ARBA" id="ARBA00007637"/>
    </source>
</evidence>
<dbReference type="eggNOG" id="COG0451">
    <property type="taxonomic scope" value="Bacteria"/>
</dbReference>
<dbReference type="InterPro" id="IPR051225">
    <property type="entry name" value="NAD(P)_epim/dehydratase"/>
</dbReference>
<dbReference type="EMBL" id="CM001475">
    <property type="protein sequence ID" value="EIC30751.1"/>
    <property type="molecule type" value="Genomic_DNA"/>
</dbReference>
<organism evidence="3 4">
    <name type="scientific">Methylomicrobium album BG8</name>
    <dbReference type="NCBI Taxonomy" id="686340"/>
    <lineage>
        <taxon>Bacteria</taxon>
        <taxon>Pseudomonadati</taxon>
        <taxon>Pseudomonadota</taxon>
        <taxon>Gammaproteobacteria</taxon>
        <taxon>Methylococcales</taxon>
        <taxon>Methylococcaceae</taxon>
        <taxon>Methylomicrobium</taxon>
    </lineage>
</organism>
<sequence>MKKILITGATGQIGSELTRVLRQSYGADNVIAASNRKPSADFAEPGPFYLLDVRAGDRLDHLVAEHRCDTIFHLAALLSAVAETRPQEAWDINMNGLLNVLETARKHRCAIFFPSSIGAFGPGTPSIDTPQDTLQRPTTIYGITKVSGELLCDYYYRHFGVDTRGLRYPGLISSEAPPGGGSTDYAVEIFYAALAARHYDCFLSADTQLDMMYMPDAIDAALKLMNTAPDKLRHRNAFNVTAMSFTPAELAAEIRKRIPDFTIDYRIDPVRQAIASSWPRHMNDSAARAEWDWQPRFDLAAMVEDMLQKIAVKLQKN</sequence>
<proteinExistence type="inferred from homology"/>
<dbReference type="PANTHER" id="PTHR42687:SF1">
    <property type="entry name" value="L-THREONINE 3-DEHYDROGENASE, MITOCHONDRIAL"/>
    <property type="match status" value="1"/>
</dbReference>
<dbReference type="Proteomes" id="UP000005090">
    <property type="component" value="Chromosome"/>
</dbReference>
<dbReference type="GO" id="GO:0006567">
    <property type="term" value="P:L-threonine catabolic process"/>
    <property type="evidence" value="ECO:0007669"/>
    <property type="project" value="TreeGrafter"/>
</dbReference>
<protein>
    <submittedName>
        <fullName evidence="3">Nucleoside-diphosphate-sugar epimerase</fullName>
    </submittedName>
</protein>
<dbReference type="HOGENOM" id="CLU_007383_19_1_6"/>
<feature type="domain" description="NAD-dependent epimerase/dehydratase" evidence="2">
    <location>
        <begin position="4"/>
        <end position="240"/>
    </location>
</feature>
<dbReference type="FunFam" id="3.40.50.720:FF:000077">
    <property type="entry name" value="L-threonine 3-dehydrogenase, mitochondrial"/>
    <property type="match status" value="1"/>
</dbReference>
<accession>H8GN37</accession>
<dbReference type="GO" id="GO:0008743">
    <property type="term" value="F:L-threonine 3-dehydrogenase activity"/>
    <property type="evidence" value="ECO:0007669"/>
    <property type="project" value="TreeGrafter"/>
</dbReference>
<dbReference type="SUPFAM" id="SSF51735">
    <property type="entry name" value="NAD(P)-binding Rossmann-fold domains"/>
    <property type="match status" value="1"/>
</dbReference>
<dbReference type="STRING" id="686340.Metal_3071"/>
<dbReference type="InterPro" id="IPR036291">
    <property type="entry name" value="NAD(P)-bd_dom_sf"/>
</dbReference>
<evidence type="ECO:0000313" key="4">
    <source>
        <dbReference type="Proteomes" id="UP000005090"/>
    </source>
</evidence>
<dbReference type="Gene3D" id="3.40.50.720">
    <property type="entry name" value="NAD(P)-binding Rossmann-like Domain"/>
    <property type="match status" value="1"/>
</dbReference>
<reference evidence="3 4" key="1">
    <citation type="journal article" date="2013" name="Genome Announc.">
        <title>Genome Sequence of the Obligate Gammaproteobacterial Methanotroph Methylomicrobium album Strain BG8.</title>
        <authorList>
            <person name="Kits K.D."/>
            <person name="Kalyuzhnaya M.G."/>
            <person name="Klotz M.G."/>
            <person name="Jetten M.S."/>
            <person name="Op den Camp H.J."/>
            <person name="Vuilleumier S."/>
            <person name="Bringel F."/>
            <person name="Dispirito A.A."/>
            <person name="Murrell J.C."/>
            <person name="Bruce D."/>
            <person name="Cheng J.F."/>
            <person name="Copeland A."/>
            <person name="Goodwin L."/>
            <person name="Hauser L."/>
            <person name="Lajus A."/>
            <person name="Land M.L."/>
            <person name="Lapidus A."/>
            <person name="Lucas S."/>
            <person name="Medigue C."/>
            <person name="Pitluck S."/>
            <person name="Woyke T."/>
            <person name="Zeytun A."/>
            <person name="Stein L.Y."/>
        </authorList>
    </citation>
    <scope>NUCLEOTIDE SEQUENCE [LARGE SCALE GENOMIC DNA]</scope>
    <source>
        <strain evidence="3 4">BG8</strain>
    </source>
</reference>
<dbReference type="Pfam" id="PF01370">
    <property type="entry name" value="Epimerase"/>
    <property type="match status" value="1"/>
</dbReference>
<dbReference type="InterPro" id="IPR001509">
    <property type="entry name" value="Epimerase_deHydtase"/>
</dbReference>
<evidence type="ECO:0000313" key="3">
    <source>
        <dbReference type="EMBL" id="EIC30751.1"/>
    </source>
</evidence>